<evidence type="ECO:0000313" key="8">
    <source>
        <dbReference type="Proteomes" id="UP000054498"/>
    </source>
</evidence>
<dbReference type="GO" id="GO:0034755">
    <property type="term" value="P:iron ion transmembrane transport"/>
    <property type="evidence" value="ECO:0007669"/>
    <property type="project" value="TreeGrafter"/>
</dbReference>
<protein>
    <submittedName>
        <fullName evidence="7">Putative manganese transport protein mntH</fullName>
    </submittedName>
</protein>
<dbReference type="NCBIfam" id="NF037982">
    <property type="entry name" value="Nramp_1"/>
    <property type="match status" value="1"/>
</dbReference>
<dbReference type="OrthoDB" id="409173at2759"/>
<comment type="subcellular location">
    <subcellularLocation>
        <location evidence="1">Membrane</location>
        <topology evidence="1">Multi-pass membrane protein</topology>
    </subcellularLocation>
</comment>
<keyword evidence="8" id="KW-1185">Reference proteome</keyword>
<dbReference type="Proteomes" id="UP000054498">
    <property type="component" value="Unassembled WGS sequence"/>
</dbReference>
<keyword evidence="4 6" id="KW-1133">Transmembrane helix</keyword>
<dbReference type="PANTHER" id="PTHR11706">
    <property type="entry name" value="SOLUTE CARRIER PROTEIN FAMILY 11 MEMBER"/>
    <property type="match status" value="1"/>
</dbReference>
<feature type="transmembrane region" description="Helical" evidence="6">
    <location>
        <begin position="194"/>
        <end position="215"/>
    </location>
</feature>
<proteinExistence type="inferred from homology"/>
<dbReference type="AlphaFoldDB" id="A0A0D2M124"/>
<comment type="similarity">
    <text evidence="2">Belongs to the NRAMP (TC 2.A.55) family.</text>
</comment>
<feature type="transmembrane region" description="Helical" evidence="6">
    <location>
        <begin position="26"/>
        <end position="46"/>
    </location>
</feature>
<feature type="transmembrane region" description="Helical" evidence="6">
    <location>
        <begin position="167"/>
        <end position="188"/>
    </location>
</feature>
<dbReference type="PANTHER" id="PTHR11706:SF101">
    <property type="entry name" value="MANGANESE TRANSPORTER SMF1"/>
    <property type="match status" value="1"/>
</dbReference>
<dbReference type="KEGG" id="mng:MNEG_10586"/>
<reference evidence="7 8" key="1">
    <citation type="journal article" date="2013" name="BMC Genomics">
        <title>Reconstruction of the lipid metabolism for the microalga Monoraphidium neglectum from its genome sequence reveals characteristics suitable for biofuel production.</title>
        <authorList>
            <person name="Bogen C."/>
            <person name="Al-Dilaimi A."/>
            <person name="Albersmeier A."/>
            <person name="Wichmann J."/>
            <person name="Grundmann M."/>
            <person name="Rupp O."/>
            <person name="Lauersen K.J."/>
            <person name="Blifernez-Klassen O."/>
            <person name="Kalinowski J."/>
            <person name="Goesmann A."/>
            <person name="Mussgnug J.H."/>
            <person name="Kruse O."/>
        </authorList>
    </citation>
    <scope>NUCLEOTIDE SEQUENCE [LARGE SCALE GENOMIC DNA]</scope>
    <source>
        <strain evidence="7 8">SAG 48.87</strain>
    </source>
</reference>
<evidence type="ECO:0000256" key="1">
    <source>
        <dbReference type="ARBA" id="ARBA00004141"/>
    </source>
</evidence>
<dbReference type="PRINTS" id="PR00447">
    <property type="entry name" value="NATRESASSCMP"/>
</dbReference>
<dbReference type="GeneID" id="25727763"/>
<keyword evidence="5 6" id="KW-0472">Membrane</keyword>
<gene>
    <name evidence="7" type="ORF">MNEG_10586</name>
</gene>
<evidence type="ECO:0000256" key="4">
    <source>
        <dbReference type="ARBA" id="ARBA00022989"/>
    </source>
</evidence>
<sequence>MAIAKPVWRDVFGGFVPTGQIFTDPAMLTIAIGILGATVMPHNLYLHSAVIQTRAFERTPVGRRRAILYGTLDSTLSLMFAFLVNAAIVILAAAAFFYSSYPHRESVDITDAYNLLAPSLGTKAASIVFAVALLASGQNSTITATLAGQVVLEGFLELRMRPWLRRLLTRGAAIVPAAAVAAAMGDAAVGKLLIISQVVLSLQLSFAVLPLVHFTTNRKYVGRYASGWPATVAAWLVAGAIAGLNVYMLIRFAMDGAEL</sequence>
<dbReference type="GO" id="GO:0015086">
    <property type="term" value="F:cadmium ion transmembrane transporter activity"/>
    <property type="evidence" value="ECO:0007669"/>
    <property type="project" value="TreeGrafter"/>
</dbReference>
<organism evidence="7 8">
    <name type="scientific">Monoraphidium neglectum</name>
    <dbReference type="NCBI Taxonomy" id="145388"/>
    <lineage>
        <taxon>Eukaryota</taxon>
        <taxon>Viridiplantae</taxon>
        <taxon>Chlorophyta</taxon>
        <taxon>core chlorophytes</taxon>
        <taxon>Chlorophyceae</taxon>
        <taxon>CS clade</taxon>
        <taxon>Sphaeropleales</taxon>
        <taxon>Selenastraceae</taxon>
        <taxon>Monoraphidium</taxon>
    </lineage>
</organism>
<name>A0A0D2M124_9CHLO</name>
<evidence type="ECO:0000256" key="6">
    <source>
        <dbReference type="SAM" id="Phobius"/>
    </source>
</evidence>
<dbReference type="GO" id="GO:0005886">
    <property type="term" value="C:plasma membrane"/>
    <property type="evidence" value="ECO:0007669"/>
    <property type="project" value="TreeGrafter"/>
</dbReference>
<evidence type="ECO:0000313" key="7">
    <source>
        <dbReference type="EMBL" id="KIY97379.1"/>
    </source>
</evidence>
<evidence type="ECO:0000256" key="3">
    <source>
        <dbReference type="ARBA" id="ARBA00022692"/>
    </source>
</evidence>
<evidence type="ECO:0000256" key="2">
    <source>
        <dbReference type="ARBA" id="ARBA00009965"/>
    </source>
</evidence>
<dbReference type="GO" id="GO:0005384">
    <property type="term" value="F:manganese ion transmembrane transporter activity"/>
    <property type="evidence" value="ECO:0007669"/>
    <property type="project" value="TreeGrafter"/>
</dbReference>
<dbReference type="InterPro" id="IPR001046">
    <property type="entry name" value="NRAMP_fam"/>
</dbReference>
<feature type="transmembrane region" description="Helical" evidence="6">
    <location>
        <begin position="227"/>
        <end position="250"/>
    </location>
</feature>
<feature type="transmembrane region" description="Helical" evidence="6">
    <location>
        <begin position="67"/>
        <end position="95"/>
    </location>
</feature>
<dbReference type="STRING" id="145388.A0A0D2M124"/>
<keyword evidence="3 6" id="KW-0812">Transmembrane</keyword>
<dbReference type="Pfam" id="PF01566">
    <property type="entry name" value="Nramp"/>
    <property type="match status" value="1"/>
</dbReference>
<evidence type="ECO:0000256" key="5">
    <source>
        <dbReference type="ARBA" id="ARBA00023136"/>
    </source>
</evidence>
<dbReference type="RefSeq" id="XP_013896399.1">
    <property type="nucleotide sequence ID" value="XM_014040945.1"/>
</dbReference>
<accession>A0A0D2M124</accession>
<dbReference type="EMBL" id="KK102596">
    <property type="protein sequence ID" value="KIY97379.1"/>
    <property type="molecule type" value="Genomic_DNA"/>
</dbReference>
<feature type="transmembrane region" description="Helical" evidence="6">
    <location>
        <begin position="115"/>
        <end position="135"/>
    </location>
</feature>